<sequence>MLKYCYGVLVIAFLLAASTNAQAFWDPPIIAPTSPTVGQVASVNIRLGDCDVLIHTPGYPQVTQTGTQIKVVQWGQHWEPGELCTFPTGSAALEIGSYPPGQYTVSLDMRYRDFFSDIQVIHLGDTQFTVAAPAGAPSPAPSLGIVAMGCLIVLLLAAVWRRKPRARSPLLNKGTE</sequence>
<keyword evidence="2" id="KW-0732">Signal</keyword>
<feature type="transmembrane region" description="Helical" evidence="1">
    <location>
        <begin position="142"/>
        <end position="160"/>
    </location>
</feature>
<dbReference type="Proteomes" id="UP000294862">
    <property type="component" value="Unassembled WGS sequence"/>
</dbReference>
<comment type="caution">
    <text evidence="3">The sequence shown here is derived from an EMBL/GenBank/DDBJ whole genome shotgun (WGS) entry which is preliminary data.</text>
</comment>
<keyword evidence="1" id="KW-0812">Transmembrane</keyword>
<feature type="signal peptide" evidence="2">
    <location>
        <begin position="1"/>
        <end position="23"/>
    </location>
</feature>
<keyword evidence="1" id="KW-1133">Transmembrane helix</keyword>
<reference evidence="3 4" key="1">
    <citation type="journal article" date="2015" name="Stand. Genomic Sci.">
        <title>Genomic Encyclopedia of Bacterial and Archaeal Type Strains, Phase III: the genomes of soil and plant-associated and newly described type strains.</title>
        <authorList>
            <person name="Whitman W.B."/>
            <person name="Woyke T."/>
            <person name="Klenk H.P."/>
            <person name="Zhou Y."/>
            <person name="Lilburn T.G."/>
            <person name="Beck B.J."/>
            <person name="De Vos P."/>
            <person name="Vandamme P."/>
            <person name="Eisen J.A."/>
            <person name="Garrity G."/>
            <person name="Hugenholtz P."/>
            <person name="Kyrpides N.C."/>
        </authorList>
    </citation>
    <scope>NUCLEOTIDE SEQUENCE [LARGE SCALE GENOMIC DNA]</scope>
    <source>
        <strain evidence="3 4">A3</strain>
    </source>
</reference>
<dbReference type="AlphaFoldDB" id="A0A4R2HTP7"/>
<keyword evidence="4" id="KW-1185">Reference proteome</keyword>
<keyword evidence="1" id="KW-0472">Membrane</keyword>
<evidence type="ECO:0008006" key="5">
    <source>
        <dbReference type="Google" id="ProtNLM"/>
    </source>
</evidence>
<organism evidence="3 4">
    <name type="scientific">Dokdonella fugitiva</name>
    <dbReference type="NCBI Taxonomy" id="328517"/>
    <lineage>
        <taxon>Bacteria</taxon>
        <taxon>Pseudomonadati</taxon>
        <taxon>Pseudomonadota</taxon>
        <taxon>Gammaproteobacteria</taxon>
        <taxon>Lysobacterales</taxon>
        <taxon>Rhodanobacteraceae</taxon>
        <taxon>Dokdonella</taxon>
    </lineage>
</organism>
<feature type="chain" id="PRO_5020912801" description="Secreted protein (IPTL-CTERM system target)" evidence="2">
    <location>
        <begin position="24"/>
        <end position="176"/>
    </location>
</feature>
<gene>
    <name evidence="3" type="ORF">EV148_1173</name>
</gene>
<dbReference type="EMBL" id="SLWQ01000017">
    <property type="protein sequence ID" value="TCO34714.1"/>
    <property type="molecule type" value="Genomic_DNA"/>
</dbReference>
<evidence type="ECO:0000313" key="3">
    <source>
        <dbReference type="EMBL" id="TCO34714.1"/>
    </source>
</evidence>
<evidence type="ECO:0000313" key="4">
    <source>
        <dbReference type="Proteomes" id="UP000294862"/>
    </source>
</evidence>
<protein>
    <recommendedName>
        <fullName evidence="5">Secreted protein (IPTL-CTERM system target)</fullName>
    </recommendedName>
</protein>
<accession>A0A4R2HTP7</accession>
<dbReference type="RefSeq" id="WP_182518768.1">
    <property type="nucleotide sequence ID" value="NZ_SLWQ01000017.1"/>
</dbReference>
<name>A0A4R2HTP7_9GAMM</name>
<evidence type="ECO:0000256" key="2">
    <source>
        <dbReference type="SAM" id="SignalP"/>
    </source>
</evidence>
<evidence type="ECO:0000256" key="1">
    <source>
        <dbReference type="SAM" id="Phobius"/>
    </source>
</evidence>
<proteinExistence type="predicted"/>